<dbReference type="Proteomes" id="UP000265520">
    <property type="component" value="Unassembled WGS sequence"/>
</dbReference>
<comment type="caution">
    <text evidence="1">The sequence shown here is derived from an EMBL/GenBank/DDBJ whole genome shotgun (WGS) entry which is preliminary data.</text>
</comment>
<sequence>MNGKEVRKSLGEHAEIFVMFASLKMEDGVKMEELPV</sequence>
<reference evidence="1 2" key="1">
    <citation type="journal article" date="2018" name="Front. Plant Sci.">
        <title>Red Clover (Trifolium pratense) and Zigzag Clover (T. medium) - A Picture of Genomic Similarities and Differences.</title>
        <authorList>
            <person name="Dluhosova J."/>
            <person name="Istvanek J."/>
            <person name="Nedelnik J."/>
            <person name="Repkova J."/>
        </authorList>
    </citation>
    <scope>NUCLEOTIDE SEQUENCE [LARGE SCALE GENOMIC DNA]</scope>
    <source>
        <strain evidence="2">cv. 10/8</strain>
        <tissue evidence="1">Leaf</tissue>
    </source>
</reference>
<organism evidence="1 2">
    <name type="scientific">Trifolium medium</name>
    <dbReference type="NCBI Taxonomy" id="97028"/>
    <lineage>
        <taxon>Eukaryota</taxon>
        <taxon>Viridiplantae</taxon>
        <taxon>Streptophyta</taxon>
        <taxon>Embryophyta</taxon>
        <taxon>Tracheophyta</taxon>
        <taxon>Spermatophyta</taxon>
        <taxon>Magnoliopsida</taxon>
        <taxon>eudicotyledons</taxon>
        <taxon>Gunneridae</taxon>
        <taxon>Pentapetalae</taxon>
        <taxon>rosids</taxon>
        <taxon>fabids</taxon>
        <taxon>Fabales</taxon>
        <taxon>Fabaceae</taxon>
        <taxon>Papilionoideae</taxon>
        <taxon>50 kb inversion clade</taxon>
        <taxon>NPAAA clade</taxon>
        <taxon>Hologalegina</taxon>
        <taxon>IRL clade</taxon>
        <taxon>Trifolieae</taxon>
        <taxon>Trifolium</taxon>
    </lineage>
</organism>
<dbReference type="AlphaFoldDB" id="A0A392VAK3"/>
<name>A0A392VAK3_9FABA</name>
<evidence type="ECO:0000313" key="2">
    <source>
        <dbReference type="Proteomes" id="UP000265520"/>
    </source>
</evidence>
<accession>A0A392VAK3</accession>
<protein>
    <submittedName>
        <fullName evidence="1">Uncharacterized protein</fullName>
    </submittedName>
</protein>
<proteinExistence type="predicted"/>
<keyword evidence="2" id="KW-1185">Reference proteome</keyword>
<feature type="non-terminal residue" evidence="1">
    <location>
        <position position="36"/>
    </location>
</feature>
<dbReference type="EMBL" id="LXQA011077592">
    <property type="protein sequence ID" value="MCI83885.1"/>
    <property type="molecule type" value="Genomic_DNA"/>
</dbReference>
<evidence type="ECO:0000313" key="1">
    <source>
        <dbReference type="EMBL" id="MCI83885.1"/>
    </source>
</evidence>